<organism evidence="1 2">
    <name type="scientific">Hyalangium minutum</name>
    <dbReference type="NCBI Taxonomy" id="394096"/>
    <lineage>
        <taxon>Bacteria</taxon>
        <taxon>Pseudomonadati</taxon>
        <taxon>Myxococcota</taxon>
        <taxon>Myxococcia</taxon>
        <taxon>Myxococcales</taxon>
        <taxon>Cystobacterineae</taxon>
        <taxon>Archangiaceae</taxon>
        <taxon>Hyalangium</taxon>
    </lineage>
</organism>
<dbReference type="EMBL" id="JMCB01000001">
    <property type="protein sequence ID" value="KFE72343.1"/>
    <property type="molecule type" value="Genomic_DNA"/>
</dbReference>
<dbReference type="Proteomes" id="UP000028725">
    <property type="component" value="Unassembled WGS sequence"/>
</dbReference>
<gene>
    <name evidence="1" type="ORF">DB31_0605</name>
</gene>
<dbReference type="AlphaFoldDB" id="A0A085WXD0"/>
<comment type="caution">
    <text evidence="1">The sequence shown here is derived from an EMBL/GenBank/DDBJ whole genome shotgun (WGS) entry which is preliminary data.</text>
</comment>
<reference evidence="1 2" key="1">
    <citation type="submission" date="2014-04" db="EMBL/GenBank/DDBJ databases">
        <title>Genome assembly of Hyalangium minutum DSM 14724.</title>
        <authorList>
            <person name="Sharma G."/>
            <person name="Subramanian S."/>
        </authorList>
    </citation>
    <scope>NUCLEOTIDE SEQUENCE [LARGE SCALE GENOMIC DNA]</scope>
    <source>
        <strain evidence="1 2">DSM 14724</strain>
    </source>
</reference>
<protein>
    <submittedName>
        <fullName evidence="1">Uncharacterized protein</fullName>
    </submittedName>
</protein>
<name>A0A085WXD0_9BACT</name>
<accession>A0A085WXD0</accession>
<proteinExistence type="predicted"/>
<evidence type="ECO:0000313" key="1">
    <source>
        <dbReference type="EMBL" id="KFE72343.1"/>
    </source>
</evidence>
<keyword evidence="2" id="KW-1185">Reference proteome</keyword>
<dbReference type="STRING" id="394096.DB31_0605"/>
<evidence type="ECO:0000313" key="2">
    <source>
        <dbReference type="Proteomes" id="UP000028725"/>
    </source>
</evidence>
<sequence>MSSRRGNGALRSHAGFLCGGSQDALEETLARLAGPSTTFLEGFAAPPE</sequence>